<proteinExistence type="predicted"/>
<comment type="caution">
    <text evidence="2">The sequence shown here is derived from an EMBL/GenBank/DDBJ whole genome shotgun (WGS) entry which is preliminary data.</text>
</comment>
<feature type="region of interest" description="Disordered" evidence="1">
    <location>
        <begin position="30"/>
        <end position="65"/>
    </location>
</feature>
<organism evidence="2 3">
    <name type="scientific">Araneus ventricosus</name>
    <name type="common">Orbweaver spider</name>
    <name type="synonym">Epeira ventricosa</name>
    <dbReference type="NCBI Taxonomy" id="182803"/>
    <lineage>
        <taxon>Eukaryota</taxon>
        <taxon>Metazoa</taxon>
        <taxon>Ecdysozoa</taxon>
        <taxon>Arthropoda</taxon>
        <taxon>Chelicerata</taxon>
        <taxon>Arachnida</taxon>
        <taxon>Araneae</taxon>
        <taxon>Araneomorphae</taxon>
        <taxon>Entelegynae</taxon>
        <taxon>Araneoidea</taxon>
        <taxon>Araneidae</taxon>
        <taxon>Araneus</taxon>
    </lineage>
</organism>
<keyword evidence="3" id="KW-1185">Reference proteome</keyword>
<dbReference type="EMBL" id="BGPR01145184">
    <property type="protein sequence ID" value="GBN75395.1"/>
    <property type="molecule type" value="Genomic_DNA"/>
</dbReference>
<name>A0A4Y2RKH1_ARAVE</name>
<dbReference type="Proteomes" id="UP000499080">
    <property type="component" value="Unassembled WGS sequence"/>
</dbReference>
<evidence type="ECO:0000313" key="3">
    <source>
        <dbReference type="Proteomes" id="UP000499080"/>
    </source>
</evidence>
<sequence>MGCHARPTRGGMLLSMRSRKQTEWQSFSWRAPAPTLEGRKEKAKTEGEENQKGDQTLAYLGDVKPVTSREDVPLRGTFRLGRRS</sequence>
<accession>A0A4Y2RKH1</accession>
<feature type="compositionally biased region" description="Basic and acidic residues" evidence="1">
    <location>
        <begin position="37"/>
        <end position="52"/>
    </location>
</feature>
<reference evidence="2 3" key="1">
    <citation type="journal article" date="2019" name="Sci. Rep.">
        <title>Orb-weaving spider Araneus ventricosus genome elucidates the spidroin gene catalogue.</title>
        <authorList>
            <person name="Kono N."/>
            <person name="Nakamura H."/>
            <person name="Ohtoshi R."/>
            <person name="Moran D.A.P."/>
            <person name="Shinohara A."/>
            <person name="Yoshida Y."/>
            <person name="Fujiwara M."/>
            <person name="Mori M."/>
            <person name="Tomita M."/>
            <person name="Arakawa K."/>
        </authorList>
    </citation>
    <scope>NUCLEOTIDE SEQUENCE [LARGE SCALE GENOMIC DNA]</scope>
</reference>
<protein>
    <submittedName>
        <fullName evidence="2">Uncharacterized protein</fullName>
    </submittedName>
</protein>
<dbReference type="AlphaFoldDB" id="A0A4Y2RKH1"/>
<evidence type="ECO:0000256" key="1">
    <source>
        <dbReference type="SAM" id="MobiDB-lite"/>
    </source>
</evidence>
<evidence type="ECO:0000313" key="2">
    <source>
        <dbReference type="EMBL" id="GBN75395.1"/>
    </source>
</evidence>
<gene>
    <name evidence="2" type="ORF">AVEN_236316_1</name>
</gene>